<dbReference type="NCBIfam" id="TIGR03025">
    <property type="entry name" value="EPS_sugtrans"/>
    <property type="match status" value="1"/>
</dbReference>
<evidence type="ECO:0000256" key="3">
    <source>
        <dbReference type="ARBA" id="ARBA00006464"/>
    </source>
</evidence>
<feature type="transmembrane region" description="Helical" evidence="9">
    <location>
        <begin position="328"/>
        <end position="352"/>
    </location>
</feature>
<dbReference type="PANTHER" id="PTHR30576">
    <property type="entry name" value="COLANIC BIOSYNTHESIS UDP-GLUCOSE LIPID CARRIER TRANSFERASE"/>
    <property type="match status" value="1"/>
</dbReference>
<accession>A0A5C6B7Z9</accession>
<keyword evidence="5 11" id="KW-0808">Transferase</keyword>
<dbReference type="AlphaFoldDB" id="A0A5C6B7Z9"/>
<evidence type="ECO:0000313" key="12">
    <source>
        <dbReference type="Proteomes" id="UP000320176"/>
    </source>
</evidence>
<dbReference type="Pfam" id="PF02397">
    <property type="entry name" value="Bac_transf"/>
    <property type="match status" value="1"/>
</dbReference>
<dbReference type="GO" id="GO:0000271">
    <property type="term" value="P:polysaccharide biosynthetic process"/>
    <property type="evidence" value="ECO:0007669"/>
    <property type="project" value="InterPro"/>
</dbReference>
<evidence type="ECO:0000256" key="9">
    <source>
        <dbReference type="SAM" id="Phobius"/>
    </source>
</evidence>
<dbReference type="Gene3D" id="3.40.50.720">
    <property type="entry name" value="NAD(P)-binding Rossmann-like Domain"/>
    <property type="match status" value="1"/>
</dbReference>
<keyword evidence="4" id="KW-1003">Cell membrane</keyword>
<feature type="domain" description="Bacterial sugar transferase" evidence="10">
    <location>
        <begin position="326"/>
        <end position="518"/>
    </location>
</feature>
<dbReference type="RefSeq" id="WP_146517762.1">
    <property type="nucleotide sequence ID" value="NZ_CP151726.1"/>
</dbReference>
<dbReference type="GO" id="GO:0089702">
    <property type="term" value="F:undecaprenyl-phosphate glucose phosphotransferase activity"/>
    <property type="evidence" value="ECO:0007669"/>
    <property type="project" value="UniProtKB-EC"/>
</dbReference>
<dbReference type="Proteomes" id="UP000320176">
    <property type="component" value="Unassembled WGS sequence"/>
</dbReference>
<dbReference type="EC" id="2.7.8.31" evidence="11"/>
<dbReference type="InterPro" id="IPR017472">
    <property type="entry name" value="Undecaprenyl-P_galact_Ptfrase"/>
</dbReference>
<feature type="transmembrane region" description="Helical" evidence="9">
    <location>
        <begin position="157"/>
        <end position="178"/>
    </location>
</feature>
<evidence type="ECO:0000256" key="7">
    <source>
        <dbReference type="ARBA" id="ARBA00022989"/>
    </source>
</evidence>
<evidence type="ECO:0000256" key="6">
    <source>
        <dbReference type="ARBA" id="ARBA00022692"/>
    </source>
</evidence>
<evidence type="ECO:0000256" key="1">
    <source>
        <dbReference type="ARBA" id="ARBA00004141"/>
    </source>
</evidence>
<dbReference type="InterPro" id="IPR003362">
    <property type="entry name" value="Bact_transf"/>
</dbReference>
<dbReference type="InterPro" id="IPR017475">
    <property type="entry name" value="EPS_sugar_tfrase"/>
</dbReference>
<name>A0A5C6B7Z9_9BACT</name>
<dbReference type="PANTHER" id="PTHR30576:SF4">
    <property type="entry name" value="UNDECAPRENYL-PHOSPHATE GALACTOSE PHOSPHOTRANSFERASE"/>
    <property type="match status" value="1"/>
</dbReference>
<comment type="subcellular location">
    <subcellularLocation>
        <location evidence="2">Cell membrane</location>
    </subcellularLocation>
    <subcellularLocation>
        <location evidence="1">Membrane</location>
        <topology evidence="1">Multi-pass membrane protein</topology>
    </subcellularLocation>
</comment>
<evidence type="ECO:0000259" key="10">
    <source>
        <dbReference type="Pfam" id="PF02397"/>
    </source>
</evidence>
<feature type="transmembrane region" description="Helical" evidence="9">
    <location>
        <begin position="58"/>
        <end position="90"/>
    </location>
</feature>
<comment type="similarity">
    <text evidence="3">Belongs to the bacterial sugar transferase family.</text>
</comment>
<reference evidence="11 12" key="1">
    <citation type="submission" date="2019-02" db="EMBL/GenBank/DDBJ databases">
        <title>Deep-cultivation of Planctomycetes and their phenomic and genomic characterization uncovers novel biology.</title>
        <authorList>
            <person name="Wiegand S."/>
            <person name="Jogler M."/>
            <person name="Boedeker C."/>
            <person name="Pinto D."/>
            <person name="Vollmers J."/>
            <person name="Rivas-Marin E."/>
            <person name="Kohn T."/>
            <person name="Peeters S.H."/>
            <person name="Heuer A."/>
            <person name="Rast P."/>
            <person name="Oberbeckmann S."/>
            <person name="Bunk B."/>
            <person name="Jeske O."/>
            <person name="Meyerdierks A."/>
            <person name="Storesund J.E."/>
            <person name="Kallscheuer N."/>
            <person name="Luecker S."/>
            <person name="Lage O.M."/>
            <person name="Pohl T."/>
            <person name="Merkel B.J."/>
            <person name="Hornburger P."/>
            <person name="Mueller R.-W."/>
            <person name="Bruemmer F."/>
            <person name="Labrenz M."/>
            <person name="Spormann A.M."/>
            <person name="Op Den Camp H."/>
            <person name="Overmann J."/>
            <person name="Amann R."/>
            <person name="Jetten M.S.M."/>
            <person name="Mascher T."/>
            <person name="Medema M.H."/>
            <person name="Devos D.P."/>
            <person name="Kaster A.-K."/>
            <person name="Ovreas L."/>
            <person name="Rohde M."/>
            <person name="Galperin M.Y."/>
            <person name="Jogler C."/>
        </authorList>
    </citation>
    <scope>NUCLEOTIDE SEQUENCE [LARGE SCALE GENOMIC DNA]</scope>
    <source>
        <strain evidence="11 12">Pla52n</strain>
    </source>
</reference>
<dbReference type="EMBL" id="SJPN01000001">
    <property type="protein sequence ID" value="TWU07551.1"/>
    <property type="molecule type" value="Genomic_DNA"/>
</dbReference>
<protein>
    <submittedName>
        <fullName evidence="11">UDP-glucose:undecaprenyl-phosphate glucose-1-phosphate transferase</fullName>
        <ecNumber evidence="11">2.7.8.31</ecNumber>
    </submittedName>
</protein>
<keyword evidence="12" id="KW-1185">Reference proteome</keyword>
<evidence type="ECO:0000256" key="8">
    <source>
        <dbReference type="ARBA" id="ARBA00023136"/>
    </source>
</evidence>
<evidence type="ECO:0000256" key="2">
    <source>
        <dbReference type="ARBA" id="ARBA00004236"/>
    </source>
</evidence>
<organism evidence="11 12">
    <name type="scientific">Stieleria varia</name>
    <dbReference type="NCBI Taxonomy" id="2528005"/>
    <lineage>
        <taxon>Bacteria</taxon>
        <taxon>Pseudomonadati</taxon>
        <taxon>Planctomycetota</taxon>
        <taxon>Planctomycetia</taxon>
        <taxon>Pirellulales</taxon>
        <taxon>Pirellulaceae</taxon>
        <taxon>Stieleria</taxon>
    </lineage>
</organism>
<keyword evidence="6 9" id="KW-0812">Transmembrane</keyword>
<keyword evidence="8 9" id="KW-0472">Membrane</keyword>
<feature type="transmembrane region" description="Helical" evidence="9">
    <location>
        <begin position="96"/>
        <end position="119"/>
    </location>
</feature>
<evidence type="ECO:0000256" key="5">
    <source>
        <dbReference type="ARBA" id="ARBA00022679"/>
    </source>
</evidence>
<dbReference type="NCBIfam" id="TIGR03022">
    <property type="entry name" value="WbaP_sugtrans"/>
    <property type="match status" value="1"/>
</dbReference>
<dbReference type="GO" id="GO:0005886">
    <property type="term" value="C:plasma membrane"/>
    <property type="evidence" value="ECO:0007669"/>
    <property type="project" value="UniProtKB-SubCell"/>
</dbReference>
<evidence type="ECO:0000313" key="11">
    <source>
        <dbReference type="EMBL" id="TWU07551.1"/>
    </source>
</evidence>
<comment type="caution">
    <text evidence="11">The sequence shown here is derived from an EMBL/GenBank/DDBJ whole genome shotgun (WGS) entry which is preliminary data.</text>
</comment>
<keyword evidence="7 9" id="KW-1133">Transmembrane helix</keyword>
<sequence>MSIHFENLNLPVGVVSADAIEQLDPFIPNSAVEDHRANSNSEAGPGRQATLPRSYWQVIFTAVPLIVADFAVLLISTVAMAAVFCLWMGTSLPPTLPTQLSCILSGYFLFGAMLGLFPATGISPVIELRQCVRAVAASSVLMLVLNEIFANVTAPEIFVGVVGGLVAMVAVPLNRLFVRKYLAKAAWWGERAVIIGGGAQGRALYRFYNRATERGLRPIGLVDVDSRSDYEERYEDLSHQPYLGSILNLNRIQRRHRLRWAIVAPGGCEALDMNQVMSHASNLPNLLILPSQFLLPSLWASTRECGGVMGVHLRDHLRSPIARSVKRMIDIVITLVALICLLPVLLVIVAWVKLKSPGPVFYGHQRIGKRGASFKAWKFRTMVQNADEVLEEYLENDPEARQQWIEDQKLKDDPRIISGIGHFLRKTSLDELPQLWNVLKGEMSLVGPRPIVKSEVDRYREMYPLYLRVPPGITGLWQVSGRNDTSYEQRVRLDSYYVCNWSIWLDLYIVLRTVRTILMREGAY</sequence>
<gene>
    <name evidence="11" type="primary">wcaJ_1</name>
    <name evidence="11" type="ORF">Pla52n_01240</name>
</gene>
<evidence type="ECO:0000256" key="4">
    <source>
        <dbReference type="ARBA" id="ARBA00022475"/>
    </source>
</evidence>
<proteinExistence type="inferred from homology"/>
<dbReference type="OrthoDB" id="9766874at2"/>